<proteinExistence type="predicted"/>
<dbReference type="EMBL" id="DXCH01000006">
    <property type="protein sequence ID" value="HIZ06361.1"/>
    <property type="molecule type" value="Genomic_DNA"/>
</dbReference>
<organism evidence="9 10">
    <name type="scientific">Candidatus Eubacterium avistercoris</name>
    <dbReference type="NCBI Taxonomy" id="2838567"/>
    <lineage>
        <taxon>Bacteria</taxon>
        <taxon>Bacillati</taxon>
        <taxon>Bacillota</taxon>
        <taxon>Clostridia</taxon>
        <taxon>Eubacteriales</taxon>
        <taxon>Eubacteriaceae</taxon>
        <taxon>Eubacterium</taxon>
    </lineage>
</organism>
<feature type="transmembrane region" description="Helical" evidence="7">
    <location>
        <begin position="657"/>
        <end position="678"/>
    </location>
</feature>
<dbReference type="InterPro" id="IPR003838">
    <property type="entry name" value="ABC3_permease_C"/>
</dbReference>
<feature type="domain" description="ABC3 transporter permease C-terminal" evidence="8">
    <location>
        <begin position="661"/>
        <end position="773"/>
    </location>
</feature>
<comment type="subcellular location">
    <subcellularLocation>
        <location evidence="1">Cell membrane</location>
        <topology evidence="1">Multi-pass membrane protein</topology>
    </subcellularLocation>
</comment>
<feature type="transmembrane region" description="Helical" evidence="7">
    <location>
        <begin position="752"/>
        <end position="774"/>
    </location>
</feature>
<evidence type="ECO:0000313" key="9">
    <source>
        <dbReference type="EMBL" id="HIZ06361.1"/>
    </source>
</evidence>
<dbReference type="Gene3D" id="1.10.287.1490">
    <property type="match status" value="1"/>
</dbReference>
<dbReference type="Pfam" id="PF02687">
    <property type="entry name" value="FtsX"/>
    <property type="match status" value="2"/>
</dbReference>
<feature type="transmembrane region" description="Helical" evidence="7">
    <location>
        <begin position="827"/>
        <end position="847"/>
    </location>
</feature>
<reference evidence="9" key="2">
    <citation type="submission" date="2021-04" db="EMBL/GenBank/DDBJ databases">
        <authorList>
            <person name="Gilroy R."/>
        </authorList>
    </citation>
    <scope>NUCLEOTIDE SEQUENCE</scope>
    <source>
        <strain evidence="9">CHK192-9172</strain>
    </source>
</reference>
<dbReference type="InterPro" id="IPR038766">
    <property type="entry name" value="Membrane_comp_ABC_pdt"/>
</dbReference>
<name>A0A9D2D0J6_9FIRM</name>
<keyword evidence="2" id="KW-1003">Cell membrane</keyword>
<evidence type="ECO:0000256" key="5">
    <source>
        <dbReference type="ARBA" id="ARBA00023136"/>
    </source>
</evidence>
<dbReference type="AlphaFoldDB" id="A0A9D2D0J6"/>
<protein>
    <recommendedName>
        <fullName evidence="8">ABC3 transporter permease C-terminal domain-containing protein</fullName>
    </recommendedName>
</protein>
<feature type="domain" description="ABC3 transporter permease C-terminal" evidence="8">
    <location>
        <begin position="1057"/>
        <end position="1162"/>
    </location>
</feature>
<feature type="transmembrane region" description="Helical" evidence="7">
    <location>
        <begin position="1107"/>
        <end position="1128"/>
    </location>
</feature>
<feature type="compositionally biased region" description="Basic and acidic residues" evidence="6">
    <location>
        <begin position="571"/>
        <end position="585"/>
    </location>
</feature>
<comment type="caution">
    <text evidence="9">The sequence shown here is derived from an EMBL/GenBank/DDBJ whole genome shotgun (WGS) entry which is preliminary data.</text>
</comment>
<sequence length="1183" mass="131931">MKNAFQKDIWRTIKNERKRFFSILLITLLGVTTLTGVTASCRDLRYSADRFFDEQNLYDLSIMSTLGLTQEDVSALEKLEGVEAAEGTYSVQVDTQVDGQSAGAEVKELSKKGINVPYVIEGRLPENDREIAVTELYMKDTGKSIGDTLDFTEKTDEDETKTEGGEDTESVFKNTEYTITGTVVDAENVNSAEGSAAFRSTSLTDYTFFVVPEAMDSDIYTEIYLTLSNTDDLLCYSDEYEETVGAVTDRIEKEIKDRREQARYDAVVEDAMAQIDDAQAEMDSEFAKADGEIADARKEINDGKKELEEGQQQLEDRERQAQKAFGDARTEISDGYAELEEGQQEIDNRQQQLEEGRQQLQAGKETLAQKEEETSQQLAEAKAQLNDQKEQTENSYQEALAQVETISEQFGSLWPESQWKALTEASAQGTSGSELKRIRQDFLSALQPVIDGMVMGIDGQIAALDPESEDYEQQIGVLNGQKESLQAMPDQLTSLAAGIGALEGARETIAQQEAQLNSQEAQAEAEFAKAEQELARQEAQIADGEAQLEAGRREIEQGRQELADGEAQLARQEEEADRQLQEGRREIEQGRQELADGEAQLADEIQTYQEEKDKAEKELADARSEVDEIEMARWYIQDRSVLNGYSNIESDSSSIEALGTVFPVIFFIVAILIGLTSITRLVEEERGLVGTYKALGFSNHEIRFKYVFFALTACLLGGAAGDLCGFVLLPKIVFVIFDTMYLLPEYAVRYDLMYGLGGAVLFILGITLAALYACRAELKHTPAALMRPKTPHAGSRIFLERIPVVWKKLSFLNKVAARNIFRYKKRLFMTVLGIMGCTALVICGFTIKDTVSDLLPRQYEQIYQYDLMAVSTADDNEKLISYMEKDGEISDYVNILVDSITVENRKGETESLQMYVIPEGKTLDSYIRLEDLKGNLLSLENGDIYLTQNAAEFLDLKKGDKMLIQDSKLEQQEVTLSQVAQNYLGNTVYMTEDTYESLFGAYEPNSVLAHFSDTCKDQIGYTDTLGRQDGMVSVSSTQEMEQDFSAAFYLVNMVVYIILILAAALAFVVLFTLSTTNISERVRELATIKVLGFYNNEVHLYVNKETLILTAAGILLGLPFGHVLGHVLAGLLKMPSIQFVASIHPVSYLISAVLSLAFALIVNLMTNRILNKIDMVEALKSVE</sequence>
<evidence type="ECO:0000256" key="4">
    <source>
        <dbReference type="ARBA" id="ARBA00022989"/>
    </source>
</evidence>
<evidence type="ECO:0000256" key="7">
    <source>
        <dbReference type="SAM" id="Phobius"/>
    </source>
</evidence>
<evidence type="ECO:0000313" key="10">
    <source>
        <dbReference type="Proteomes" id="UP000824024"/>
    </source>
</evidence>
<evidence type="ECO:0000256" key="1">
    <source>
        <dbReference type="ARBA" id="ARBA00004651"/>
    </source>
</evidence>
<reference evidence="9" key="1">
    <citation type="journal article" date="2021" name="PeerJ">
        <title>Extensive microbial diversity within the chicken gut microbiome revealed by metagenomics and culture.</title>
        <authorList>
            <person name="Gilroy R."/>
            <person name="Ravi A."/>
            <person name="Getino M."/>
            <person name="Pursley I."/>
            <person name="Horton D.L."/>
            <person name="Alikhan N.F."/>
            <person name="Baker D."/>
            <person name="Gharbi K."/>
            <person name="Hall N."/>
            <person name="Watson M."/>
            <person name="Adriaenssens E.M."/>
            <person name="Foster-Nyarko E."/>
            <person name="Jarju S."/>
            <person name="Secka A."/>
            <person name="Antonio M."/>
            <person name="Oren A."/>
            <person name="Chaudhuri R.R."/>
            <person name="La Ragione R."/>
            <person name="Hildebrand F."/>
            <person name="Pallen M.J."/>
        </authorList>
    </citation>
    <scope>NUCLEOTIDE SEQUENCE</scope>
    <source>
        <strain evidence="9">CHK192-9172</strain>
    </source>
</reference>
<evidence type="ECO:0000256" key="2">
    <source>
        <dbReference type="ARBA" id="ARBA00022475"/>
    </source>
</evidence>
<evidence type="ECO:0000256" key="3">
    <source>
        <dbReference type="ARBA" id="ARBA00022692"/>
    </source>
</evidence>
<feature type="region of interest" description="Disordered" evidence="6">
    <location>
        <begin position="362"/>
        <end position="391"/>
    </location>
</feature>
<dbReference type="PANTHER" id="PTHR30287:SF1">
    <property type="entry name" value="INNER MEMBRANE PROTEIN"/>
    <property type="match status" value="1"/>
</dbReference>
<keyword evidence="5 7" id="KW-0472">Membrane</keyword>
<dbReference type="PANTHER" id="PTHR30287">
    <property type="entry name" value="MEMBRANE COMPONENT OF PREDICTED ABC SUPERFAMILY METABOLITE UPTAKE TRANSPORTER"/>
    <property type="match status" value="1"/>
</dbReference>
<gene>
    <name evidence="9" type="ORF">IAA08_00320</name>
</gene>
<feature type="transmembrane region" description="Helical" evidence="7">
    <location>
        <begin position="1148"/>
        <end position="1166"/>
    </location>
</feature>
<keyword evidence="3 7" id="KW-0812">Transmembrane</keyword>
<feature type="region of interest" description="Disordered" evidence="6">
    <location>
        <begin position="560"/>
        <end position="585"/>
    </location>
</feature>
<evidence type="ECO:0000259" key="8">
    <source>
        <dbReference type="Pfam" id="PF02687"/>
    </source>
</evidence>
<dbReference type="GO" id="GO:0005886">
    <property type="term" value="C:plasma membrane"/>
    <property type="evidence" value="ECO:0007669"/>
    <property type="project" value="UniProtKB-SubCell"/>
</dbReference>
<evidence type="ECO:0000256" key="6">
    <source>
        <dbReference type="SAM" id="MobiDB-lite"/>
    </source>
</evidence>
<feature type="transmembrane region" description="Helical" evidence="7">
    <location>
        <begin position="1046"/>
        <end position="1073"/>
    </location>
</feature>
<dbReference type="Proteomes" id="UP000824024">
    <property type="component" value="Unassembled WGS sequence"/>
</dbReference>
<feature type="transmembrane region" description="Helical" evidence="7">
    <location>
        <begin position="706"/>
        <end position="732"/>
    </location>
</feature>
<accession>A0A9D2D0J6</accession>
<keyword evidence="4 7" id="KW-1133">Transmembrane helix</keyword>